<proteinExistence type="predicted"/>
<reference evidence="1" key="2">
    <citation type="submission" date="2020-09" db="EMBL/GenBank/DDBJ databases">
        <authorList>
            <person name="Sun Q."/>
            <person name="Ohkuma M."/>
        </authorList>
    </citation>
    <scope>NUCLEOTIDE SEQUENCE</scope>
    <source>
        <strain evidence="1">JCM 12580</strain>
    </source>
</reference>
<protein>
    <recommendedName>
        <fullName evidence="3">PRC-barrel domain containing protein</fullName>
    </recommendedName>
</protein>
<dbReference type="GO" id="GO:0019684">
    <property type="term" value="P:photosynthesis, light reaction"/>
    <property type="evidence" value="ECO:0007669"/>
    <property type="project" value="InterPro"/>
</dbReference>
<dbReference type="RefSeq" id="WP_188631803.1">
    <property type="nucleotide sequence ID" value="NZ_BMNQ01000006.1"/>
</dbReference>
<sequence length="235" mass="27118">MQYYFTTDFNTYHIEASDGTMGKIQDLYFDDKKWVVRYAVLDARKWLPSRRILLSPAAFRAVDNENERVDVHHDKETVRDSPSIPADATLSKEMEMALTGYYGWSRYWLGGMLWGIEDTPLAHFEDRTASEAQSPNEWEHNLRSVQEAAGYRVHANDGKVGELADLIIDDAYWKIHYLAVKSEDITEDNPFYLIKPDDIQSADWIEGDIYIDMDLDVVKSQASYGSKEAIMRELS</sequence>
<dbReference type="Gene3D" id="3.90.50.10">
    <property type="entry name" value="Photosynthetic Reaction Center, subunit H, domain 2"/>
    <property type="match status" value="2"/>
</dbReference>
<name>A0A917PQZ7_9BACI</name>
<dbReference type="AlphaFoldDB" id="A0A917PQZ7"/>
<dbReference type="Proteomes" id="UP000658382">
    <property type="component" value="Unassembled WGS sequence"/>
</dbReference>
<reference evidence="1" key="1">
    <citation type="journal article" date="2014" name="Int. J. Syst. Evol. Microbiol.">
        <title>Complete genome sequence of Corynebacterium casei LMG S-19264T (=DSM 44701T), isolated from a smear-ripened cheese.</title>
        <authorList>
            <consortium name="US DOE Joint Genome Institute (JGI-PGF)"/>
            <person name="Walter F."/>
            <person name="Albersmeier A."/>
            <person name="Kalinowski J."/>
            <person name="Ruckert C."/>
        </authorList>
    </citation>
    <scope>NUCLEOTIDE SEQUENCE</scope>
    <source>
        <strain evidence="1">JCM 12580</strain>
    </source>
</reference>
<dbReference type="EMBL" id="BMNQ01000006">
    <property type="protein sequence ID" value="GGJ88061.1"/>
    <property type="molecule type" value="Genomic_DNA"/>
</dbReference>
<keyword evidence="2" id="KW-1185">Reference proteome</keyword>
<gene>
    <name evidence="1" type="ORF">GCM10007063_08190</name>
</gene>
<evidence type="ECO:0008006" key="3">
    <source>
        <dbReference type="Google" id="ProtNLM"/>
    </source>
</evidence>
<evidence type="ECO:0000313" key="1">
    <source>
        <dbReference type="EMBL" id="GGJ88061.1"/>
    </source>
</evidence>
<comment type="caution">
    <text evidence="1">The sequence shown here is derived from an EMBL/GenBank/DDBJ whole genome shotgun (WGS) entry which is preliminary data.</text>
</comment>
<dbReference type="SUPFAM" id="SSF50346">
    <property type="entry name" value="PRC-barrel domain"/>
    <property type="match status" value="2"/>
</dbReference>
<organism evidence="1 2">
    <name type="scientific">Lentibacillus kapialis</name>
    <dbReference type="NCBI Taxonomy" id="340214"/>
    <lineage>
        <taxon>Bacteria</taxon>
        <taxon>Bacillati</taxon>
        <taxon>Bacillota</taxon>
        <taxon>Bacilli</taxon>
        <taxon>Bacillales</taxon>
        <taxon>Bacillaceae</taxon>
        <taxon>Lentibacillus</taxon>
    </lineage>
</organism>
<accession>A0A917PQZ7</accession>
<dbReference type="InterPro" id="IPR014747">
    <property type="entry name" value="Bac_photo_RC_H_C"/>
</dbReference>
<dbReference type="InterPro" id="IPR011033">
    <property type="entry name" value="PRC_barrel-like_sf"/>
</dbReference>
<dbReference type="GO" id="GO:0030077">
    <property type="term" value="C:plasma membrane light-harvesting complex"/>
    <property type="evidence" value="ECO:0007669"/>
    <property type="project" value="InterPro"/>
</dbReference>
<evidence type="ECO:0000313" key="2">
    <source>
        <dbReference type="Proteomes" id="UP000658382"/>
    </source>
</evidence>